<sequence>MDDYLEITKSLREHNHAADATRLGVNRAINNLKRKAKESRECPAIVVQGIKNNIVKRVRRGDGGTEPESLGGWELPEELKKTIDGERFLYKDIEIGENRVLMFVSGEDFGKLAGSRGRRYLPMVWVLMTSKSHECYERVFEELRDLADEKEVSLGVELIITDFEQAAIRIIWRKIQSEGLSNFYGESEEGSLLLRHLGALAFLRVGEIVTAFESLEERFRDNYDGRLYGIWEWFGTNYVIGRLRGRNGNRSPPIFPPSFWCIFDCLDQTLPRTQNSLEAWHRRWNNVVGAYHVGVVRFIQMLRDEQMYCKRVMRDIDNGETFRVKREIKQREGRIMSIHRSRDGKPLEDVLRGFAHNFLF</sequence>
<dbReference type="AlphaFoldDB" id="A0A3S3PTA2"/>
<gene>
    <name evidence="1" type="ORF">B4U79_04492</name>
</gene>
<proteinExistence type="predicted"/>
<evidence type="ECO:0000313" key="2">
    <source>
        <dbReference type="Proteomes" id="UP000285301"/>
    </source>
</evidence>
<name>A0A3S3PTA2_9ACAR</name>
<dbReference type="Proteomes" id="UP000285301">
    <property type="component" value="Unassembled WGS sequence"/>
</dbReference>
<reference evidence="1 2" key="1">
    <citation type="journal article" date="2018" name="Gigascience">
        <title>Genomes of trombidid mites reveal novel predicted allergens and laterally-transferred genes associated with secondary metabolism.</title>
        <authorList>
            <person name="Dong X."/>
            <person name="Chaisiri K."/>
            <person name="Xia D."/>
            <person name="Armstrong S.D."/>
            <person name="Fang Y."/>
            <person name="Donnelly M.J."/>
            <person name="Kadowaki T."/>
            <person name="McGarry J.W."/>
            <person name="Darby A.C."/>
            <person name="Makepeace B.L."/>
        </authorList>
    </citation>
    <scope>NUCLEOTIDE SEQUENCE [LARGE SCALE GENOMIC DNA]</scope>
    <source>
        <strain evidence="1">UoL-WK</strain>
    </source>
</reference>
<accession>A0A3S3PTA2</accession>
<evidence type="ECO:0000313" key="1">
    <source>
        <dbReference type="EMBL" id="RWS15961.1"/>
    </source>
</evidence>
<dbReference type="OrthoDB" id="6500349at2759"/>
<keyword evidence="2" id="KW-1185">Reference proteome</keyword>
<dbReference type="EMBL" id="NCKU01000331">
    <property type="protein sequence ID" value="RWS15961.1"/>
    <property type="molecule type" value="Genomic_DNA"/>
</dbReference>
<protein>
    <recommendedName>
        <fullName evidence="3">MULE transposase domain-containing protein</fullName>
    </recommendedName>
</protein>
<comment type="caution">
    <text evidence="1">The sequence shown here is derived from an EMBL/GenBank/DDBJ whole genome shotgun (WGS) entry which is preliminary data.</text>
</comment>
<dbReference type="STRING" id="1965070.A0A3S3PTA2"/>
<evidence type="ECO:0008006" key="3">
    <source>
        <dbReference type="Google" id="ProtNLM"/>
    </source>
</evidence>
<organism evidence="1 2">
    <name type="scientific">Dinothrombium tinctorium</name>
    <dbReference type="NCBI Taxonomy" id="1965070"/>
    <lineage>
        <taxon>Eukaryota</taxon>
        <taxon>Metazoa</taxon>
        <taxon>Ecdysozoa</taxon>
        <taxon>Arthropoda</taxon>
        <taxon>Chelicerata</taxon>
        <taxon>Arachnida</taxon>
        <taxon>Acari</taxon>
        <taxon>Acariformes</taxon>
        <taxon>Trombidiformes</taxon>
        <taxon>Prostigmata</taxon>
        <taxon>Anystina</taxon>
        <taxon>Parasitengona</taxon>
        <taxon>Trombidioidea</taxon>
        <taxon>Trombidiidae</taxon>
        <taxon>Dinothrombium</taxon>
    </lineage>
</organism>